<feature type="coiled-coil region" evidence="1">
    <location>
        <begin position="530"/>
        <end position="667"/>
    </location>
</feature>
<dbReference type="SUPFAM" id="SSF56672">
    <property type="entry name" value="DNA/RNA polymerases"/>
    <property type="match status" value="1"/>
</dbReference>
<sequence>LYIVVEVDIVVVVFTTYLLLLVTSISTEQTNFDMETTSILVKLPPFWTHNPRLWFAEDKAQFHLHHISAFVTKYFYVILSLPDSVTPDVDVLLEPVRDKPYETLKSRLLKRYGQSDDDRFNALTTPVAVGDMKPSQLLREMRQNCGKDLNPNTFFFQKHFLQRLPLNIQMILRANTYSNVEEMAKKADELLALNSNSLGSVYAVKGQSGDRAQTLEQRIEDLEECLALDARVQVARDRKHLLFAIITGNSGHRPASAMGKRTARDLMAVGSPDRRPRCLFFCPGEKAWNELPGGHRTTLRNQLHTSDIPHLTAANGTCVDVISSRGLTVDLSLARQMKWKFIVARIRQPILGADFLRHFGLLVDLKHHRLIDMTSWTFSNRLVKISNTKSISCLRRGSDNNDKILKKFASLTSCFRTSELIAHSIQHHILMHRPPIFLIGQCRRCKTFTTFYLYHPTYQQQLGITADHSSKKQLNTWRPCGDCRLLNSVTKPDRYPIPNINDFVTQLSGQTIFSIVDQTRHNYWTVSAKCEKLKEEKEVYERMLKELQLSYDILLEQLKAANDSVCDDDGSGSMVLMSKKEAIILDLKTTIAHLEAELDEKCNKLKQYANIDMETLENCIECKKIKGELELLEKKHNVEMEELEKQLRHAEKNAAMWKETLADLKLASDEIVG</sequence>
<dbReference type="Gene3D" id="3.10.10.10">
    <property type="entry name" value="HIV Type 1 Reverse Transcriptase, subunit A, domain 1"/>
    <property type="match status" value="1"/>
</dbReference>
<keyword evidence="4" id="KW-1185">Reference proteome</keyword>
<name>A0A0V1M3G9_9BILA</name>
<dbReference type="PANTHER" id="PTHR33327">
    <property type="entry name" value="ENDONUCLEASE"/>
    <property type="match status" value="1"/>
</dbReference>
<feature type="non-terminal residue" evidence="3">
    <location>
        <position position="1"/>
    </location>
</feature>
<evidence type="ECO:0000313" key="3">
    <source>
        <dbReference type="EMBL" id="KRZ66076.1"/>
    </source>
</evidence>
<reference evidence="3 4" key="1">
    <citation type="submission" date="2015-01" db="EMBL/GenBank/DDBJ databases">
        <title>Evolution of Trichinella species and genotypes.</title>
        <authorList>
            <person name="Korhonen P.K."/>
            <person name="Edoardo P."/>
            <person name="Giuseppe L.R."/>
            <person name="Gasser R.B."/>
        </authorList>
    </citation>
    <scope>NUCLEOTIDE SEQUENCE [LARGE SCALE GENOMIC DNA]</scope>
    <source>
        <strain evidence="3">ISS1980</strain>
    </source>
</reference>
<dbReference type="Proteomes" id="UP000054843">
    <property type="component" value="Unassembled WGS sequence"/>
</dbReference>
<dbReference type="InterPro" id="IPR043502">
    <property type="entry name" value="DNA/RNA_pol_sf"/>
</dbReference>
<dbReference type="InterPro" id="IPR043128">
    <property type="entry name" value="Rev_trsase/Diguanyl_cyclase"/>
</dbReference>
<dbReference type="PANTHER" id="PTHR33327:SF3">
    <property type="entry name" value="RNA-DIRECTED DNA POLYMERASE"/>
    <property type="match status" value="1"/>
</dbReference>
<keyword evidence="1" id="KW-0175">Coiled coil</keyword>
<dbReference type="EMBL" id="JYDO01000268">
    <property type="protein sequence ID" value="KRZ66076.1"/>
    <property type="molecule type" value="Genomic_DNA"/>
</dbReference>
<dbReference type="AlphaFoldDB" id="A0A0V1M3G9"/>
<comment type="caution">
    <text evidence="3">The sequence shown here is derived from an EMBL/GenBank/DDBJ whole genome shotgun (WGS) entry which is preliminary data.</text>
</comment>
<dbReference type="Pfam" id="PF23055">
    <property type="entry name" value="DUF7041"/>
    <property type="match status" value="1"/>
</dbReference>
<evidence type="ECO:0000259" key="2">
    <source>
        <dbReference type="Pfam" id="PF23055"/>
    </source>
</evidence>
<accession>A0A0V1M3G9</accession>
<feature type="domain" description="DUF7041" evidence="2">
    <location>
        <begin position="43"/>
        <end position="123"/>
    </location>
</feature>
<evidence type="ECO:0000256" key="1">
    <source>
        <dbReference type="SAM" id="Coils"/>
    </source>
</evidence>
<dbReference type="InterPro" id="IPR055469">
    <property type="entry name" value="DUF7041"/>
</dbReference>
<gene>
    <name evidence="3" type="ORF">T10_10012</name>
</gene>
<organism evidence="3 4">
    <name type="scientific">Trichinella papuae</name>
    <dbReference type="NCBI Taxonomy" id="268474"/>
    <lineage>
        <taxon>Eukaryota</taxon>
        <taxon>Metazoa</taxon>
        <taxon>Ecdysozoa</taxon>
        <taxon>Nematoda</taxon>
        <taxon>Enoplea</taxon>
        <taxon>Dorylaimia</taxon>
        <taxon>Trichinellida</taxon>
        <taxon>Trichinellidae</taxon>
        <taxon>Trichinella</taxon>
    </lineage>
</organism>
<protein>
    <recommendedName>
        <fullName evidence="2">DUF7041 domain-containing protein</fullName>
    </recommendedName>
</protein>
<evidence type="ECO:0000313" key="4">
    <source>
        <dbReference type="Proteomes" id="UP000054843"/>
    </source>
</evidence>
<dbReference type="Gene3D" id="3.30.70.270">
    <property type="match status" value="1"/>
</dbReference>
<proteinExistence type="predicted"/>